<comment type="caution">
    <text evidence="2">The sequence shown here is derived from an EMBL/GenBank/DDBJ whole genome shotgun (WGS) entry which is preliminary data.</text>
</comment>
<keyword evidence="3" id="KW-1185">Reference proteome</keyword>
<dbReference type="Gene3D" id="3.40.50.300">
    <property type="entry name" value="P-loop containing nucleotide triphosphate hydrolases"/>
    <property type="match status" value="2"/>
</dbReference>
<name>A0ABU3GRI0_9SPHI</name>
<reference evidence="3" key="1">
    <citation type="submission" date="2023-07" db="EMBL/GenBank/DDBJ databases">
        <title>Functional and genomic diversity of the sorghum phyllosphere microbiome.</title>
        <authorList>
            <person name="Shade A."/>
        </authorList>
    </citation>
    <scope>NUCLEOTIDE SEQUENCE [LARGE SCALE GENOMIC DNA]</scope>
    <source>
        <strain evidence="3">SORGH_AS_0422</strain>
    </source>
</reference>
<proteinExistence type="predicted"/>
<keyword evidence="2" id="KW-0067">ATP-binding</keyword>
<dbReference type="CDD" id="cd18785">
    <property type="entry name" value="SF2_C"/>
    <property type="match status" value="1"/>
</dbReference>
<accession>A0ABU3GRI0</accession>
<dbReference type="SMART" id="SM00487">
    <property type="entry name" value="DEXDc"/>
    <property type="match status" value="1"/>
</dbReference>
<dbReference type="SUPFAM" id="SSF52540">
    <property type="entry name" value="P-loop containing nucleoside triphosphate hydrolases"/>
    <property type="match status" value="1"/>
</dbReference>
<dbReference type="Pfam" id="PF04851">
    <property type="entry name" value="ResIII"/>
    <property type="match status" value="1"/>
</dbReference>
<protein>
    <submittedName>
        <fullName evidence="2">Superfamily II DNA or RNA helicase</fullName>
    </submittedName>
</protein>
<dbReference type="InterPro" id="IPR050742">
    <property type="entry name" value="Helicase_Restrict-Modif_Enz"/>
</dbReference>
<sequence length="1084" mass="123236">MTIQIPALVKTIYKEIGSKNEIIQMVAPSQNINLSVKSTATNHAVIEFGSEEIHLTSKLDSIPENCDYGILTNVIPKKSRLENATIQFKNWIRHPQLKDHSPTDVIGSWKNGFSYKEEDIESGEPGLRAPQLSALHNLMGHLRMPMESGTVVMPTGTGKTETMLSALVAFKCERLLVTVPSDSLREQIASKFISLGLLKKFGVVSEDSLYPIVGVIKNRFKTSAEMTEFLQRCNVVVTTMAWLTAQSIDDQKQIAELFSQVFIDEAHHVKAHTWDAFRKHFPDIKVVQFTATPFRNDGQRLDGKIISNFPLKLAQQQGYYKKIKFIAVREYDGDKADQQIAHLAVKRLREDHQNGFNHILMARCATKTRAEKIFKLYEGEADLKPVVIYSGSPNFAAVYEQILKKEAKIIVCVDMLGEGFDLPELKVAAFHDIRRSLPITLQFAGRFTRTKYDEELGEASFIANIADLNVRAELEELYAEDADWNEILSDTSYERINEQVEFKDFMEGFQNLSELNIPFQNIVAKLSTVAYKNKTEGWFPSNFHTGIKGFEEFDFKFHKLNEKEKVLVIITGRQQPVEWIKHKDFYNVQWDMIVIFWDTKTNLLFINSSDNGSLYDGLAKAIIGDNAEMVRGINVFRSFYNIKRVKLQNVGLRQFLGKNIRFRMMVGSDVGEALSLAEKERGEKAFVMGNGYEAGEAVNVGASYKGRIWTKLKGDLKSYRDWCKAMGKKLIDETIDPNQILKETLIPELVTEVPNRFPVWIDWDVDMYMETETKYRFYINGFRYDLSSIELCLTEPKAGGPLKFSLSAEDRKATFEMQLFKTKSGDDEYADFKIIKLTPEDVTVEFGTQNIPADAFFSKYIPTIWFADGSALTGNEFVELKQQIGLFAKADILTWDWTGVNLANESQHVHPLKTDSIQYKVIQELKAQHYEFVYDDDYSGEIADVIAIKQETDKIQIKLYHLKYAAGGNTSNQITNFYEVCGQAQKSIHWKHKGGKDFVGHLLRRETKTRNGATRSRLEKGSKADLAKLESVMKNEIPVEFEIYVVQPALSKAAVSDDILTLLGVTQTFVKEFADINLKVIGSA</sequence>
<dbReference type="PANTHER" id="PTHR47396">
    <property type="entry name" value="TYPE I RESTRICTION ENZYME ECOKI R PROTEIN"/>
    <property type="match status" value="1"/>
</dbReference>
<organism evidence="2 3">
    <name type="scientific">Mucilaginibacter terrae</name>
    <dbReference type="NCBI Taxonomy" id="1955052"/>
    <lineage>
        <taxon>Bacteria</taxon>
        <taxon>Pseudomonadati</taxon>
        <taxon>Bacteroidota</taxon>
        <taxon>Sphingobacteriia</taxon>
        <taxon>Sphingobacteriales</taxon>
        <taxon>Sphingobacteriaceae</taxon>
        <taxon>Mucilaginibacter</taxon>
    </lineage>
</organism>
<evidence type="ECO:0000313" key="2">
    <source>
        <dbReference type="EMBL" id="MDT3402250.1"/>
    </source>
</evidence>
<gene>
    <name evidence="2" type="ORF">QE417_001322</name>
</gene>
<dbReference type="InterPro" id="IPR014001">
    <property type="entry name" value="Helicase_ATP-bd"/>
</dbReference>
<feature type="domain" description="Helicase ATP-binding" evidence="1">
    <location>
        <begin position="140"/>
        <end position="311"/>
    </location>
</feature>
<dbReference type="CDD" id="cd17926">
    <property type="entry name" value="DEXHc_RE"/>
    <property type="match status" value="1"/>
</dbReference>
<dbReference type="EMBL" id="JAVLVU010000001">
    <property type="protein sequence ID" value="MDT3402250.1"/>
    <property type="molecule type" value="Genomic_DNA"/>
</dbReference>
<dbReference type="InterPro" id="IPR006935">
    <property type="entry name" value="Helicase/UvrB_N"/>
</dbReference>
<evidence type="ECO:0000313" key="3">
    <source>
        <dbReference type="Proteomes" id="UP001258315"/>
    </source>
</evidence>
<dbReference type="PROSITE" id="PS51192">
    <property type="entry name" value="HELICASE_ATP_BIND_1"/>
    <property type="match status" value="1"/>
</dbReference>
<dbReference type="RefSeq" id="WP_311948556.1">
    <property type="nucleotide sequence ID" value="NZ_JAVLVU010000001.1"/>
</dbReference>
<dbReference type="GO" id="GO:0004386">
    <property type="term" value="F:helicase activity"/>
    <property type="evidence" value="ECO:0007669"/>
    <property type="project" value="UniProtKB-KW"/>
</dbReference>
<dbReference type="Proteomes" id="UP001258315">
    <property type="component" value="Unassembled WGS sequence"/>
</dbReference>
<keyword evidence="2" id="KW-0378">Hydrolase</keyword>
<dbReference type="InterPro" id="IPR027417">
    <property type="entry name" value="P-loop_NTPase"/>
</dbReference>
<dbReference type="PANTHER" id="PTHR47396:SF1">
    <property type="entry name" value="ATP-DEPENDENT HELICASE IRC3-RELATED"/>
    <property type="match status" value="1"/>
</dbReference>
<keyword evidence="2" id="KW-0347">Helicase</keyword>
<evidence type="ECO:0000259" key="1">
    <source>
        <dbReference type="PROSITE" id="PS51192"/>
    </source>
</evidence>
<keyword evidence="2" id="KW-0547">Nucleotide-binding</keyword>